<gene>
    <name evidence="2" type="ORF">MWH26_18920</name>
</gene>
<evidence type="ECO:0000313" key="2">
    <source>
        <dbReference type="EMBL" id="UPL49237.1"/>
    </source>
</evidence>
<dbReference type="Gene3D" id="1.20.1260.10">
    <property type="match status" value="1"/>
</dbReference>
<dbReference type="Pfam" id="PF13628">
    <property type="entry name" value="DUF4142"/>
    <property type="match status" value="1"/>
</dbReference>
<keyword evidence="3" id="KW-1185">Reference proteome</keyword>
<dbReference type="PANTHER" id="PTHR38593:SF1">
    <property type="entry name" value="BLR2558 PROTEIN"/>
    <property type="match status" value="1"/>
</dbReference>
<dbReference type="PANTHER" id="PTHR38593">
    <property type="entry name" value="BLR2558 PROTEIN"/>
    <property type="match status" value="1"/>
</dbReference>
<evidence type="ECO:0000259" key="1">
    <source>
        <dbReference type="Pfam" id="PF13628"/>
    </source>
</evidence>
<dbReference type="EMBL" id="CP095848">
    <property type="protein sequence ID" value="UPL49237.1"/>
    <property type="molecule type" value="Genomic_DNA"/>
</dbReference>
<dbReference type="InterPro" id="IPR012347">
    <property type="entry name" value="Ferritin-like"/>
</dbReference>
<evidence type="ECO:0000313" key="3">
    <source>
        <dbReference type="Proteomes" id="UP000829647"/>
    </source>
</evidence>
<protein>
    <submittedName>
        <fullName evidence="2">DUF4142 domain-containing protein</fullName>
    </submittedName>
</protein>
<dbReference type="PROSITE" id="PS51257">
    <property type="entry name" value="PROKAR_LIPOPROTEIN"/>
    <property type="match status" value="1"/>
</dbReference>
<proteinExistence type="predicted"/>
<sequence>MLFPTRFFAPLLLLLTAACSSGESNKDPIFSAKFQNEKRIDEEAVTKRQLRDAEFLVDAASRKMQLLEISQIAQRKAASPDTRFVAQNLAATTAPLLRELQALAQQKELVLPTGLGEEQGKQVGELTALNGAAFDQKFVDLLGSISNEDAEAYDDMGEEAYDGDIRALAARQLPILKDQHTAGETLQDKLKP</sequence>
<dbReference type="RefSeq" id="WP_247975485.1">
    <property type="nucleotide sequence ID" value="NZ_CP095848.1"/>
</dbReference>
<feature type="domain" description="DUF4142" evidence="1">
    <location>
        <begin position="52"/>
        <end position="185"/>
    </location>
</feature>
<dbReference type="Proteomes" id="UP000829647">
    <property type="component" value="Chromosome"/>
</dbReference>
<organism evidence="2 3">
    <name type="scientific">Hymenobacter sublimis</name>
    <dbReference type="NCBI Taxonomy" id="2933777"/>
    <lineage>
        <taxon>Bacteria</taxon>
        <taxon>Pseudomonadati</taxon>
        <taxon>Bacteroidota</taxon>
        <taxon>Cytophagia</taxon>
        <taxon>Cytophagales</taxon>
        <taxon>Hymenobacteraceae</taxon>
        <taxon>Hymenobacter</taxon>
    </lineage>
</organism>
<reference evidence="2 3" key="1">
    <citation type="submission" date="2022-04" db="EMBL/GenBank/DDBJ databases">
        <title>Hymenobacter sp. isolated from the air.</title>
        <authorList>
            <person name="Won M."/>
            <person name="Lee C.-M."/>
            <person name="Woen H.-Y."/>
            <person name="Kwon S.-W."/>
        </authorList>
    </citation>
    <scope>NUCLEOTIDE SEQUENCE [LARGE SCALE GENOMIC DNA]</scope>
    <source>
        <strain evidence="3">5516 S-25</strain>
    </source>
</reference>
<accession>A0ABY4J8V3</accession>
<name>A0ABY4J8V3_9BACT</name>
<dbReference type="InterPro" id="IPR025419">
    <property type="entry name" value="DUF4142"/>
</dbReference>